<dbReference type="EMBL" id="CP031358">
    <property type="protein sequence ID" value="AXK43849.1"/>
    <property type="molecule type" value="Genomic_DNA"/>
</dbReference>
<keyword evidence="2" id="KW-1185">Reference proteome</keyword>
<accession>A0A345YIU7</accession>
<sequence>MLTLTHELLRNAIPENFGWMFLDAVIPGWQSNLEGRHRHDFEPQLGWKKVDAPEEHADRVGNLPSSTYVDPTGTTHMTIAINGEVLPIFITGDGWEIGCVDAHGDSFEEVEALLSGRKHDNWPFHFYS</sequence>
<evidence type="ECO:0000313" key="2">
    <source>
        <dbReference type="Proteomes" id="UP000254508"/>
    </source>
</evidence>
<proteinExistence type="predicted"/>
<gene>
    <name evidence="1" type="ORF">DVR09_15455</name>
</gene>
<dbReference type="KEGG" id="err:DVR09_15455"/>
<organism evidence="1 2">
    <name type="scientific">Erythrobacter aureus</name>
    <dbReference type="NCBI Taxonomy" id="2182384"/>
    <lineage>
        <taxon>Bacteria</taxon>
        <taxon>Pseudomonadati</taxon>
        <taxon>Pseudomonadota</taxon>
        <taxon>Alphaproteobacteria</taxon>
        <taxon>Sphingomonadales</taxon>
        <taxon>Erythrobacteraceae</taxon>
        <taxon>Erythrobacter/Porphyrobacter group</taxon>
        <taxon>Erythrobacter</taxon>
    </lineage>
</organism>
<evidence type="ECO:0000313" key="1">
    <source>
        <dbReference type="EMBL" id="AXK43849.1"/>
    </source>
</evidence>
<keyword evidence="1" id="KW-0614">Plasmid</keyword>
<reference evidence="1 2" key="1">
    <citation type="submission" date="2018-07" db="EMBL/GenBank/DDBJ databases">
        <title>Genome sequence of Erythrobacter strain YH-07, an antagonistic bacterium isolated from Yellow Sea.</title>
        <authorList>
            <person name="Tang T."/>
            <person name="Liu Q."/>
            <person name="Sun X."/>
        </authorList>
    </citation>
    <scope>NUCLEOTIDE SEQUENCE [LARGE SCALE GENOMIC DNA]</scope>
    <source>
        <strain evidence="1 2">YH-07</strain>
        <plasmid evidence="1 2">unnamed</plasmid>
    </source>
</reference>
<name>A0A345YIU7_9SPHN</name>
<geneLocation type="plasmid" evidence="1 2">
    <name>unnamed</name>
</geneLocation>
<protein>
    <submittedName>
        <fullName evidence="1">Uncharacterized protein</fullName>
    </submittedName>
</protein>
<dbReference type="AlphaFoldDB" id="A0A345YIU7"/>
<dbReference type="RefSeq" id="WP_115418162.1">
    <property type="nucleotide sequence ID" value="NZ_CP031358.1"/>
</dbReference>
<dbReference type="Proteomes" id="UP000254508">
    <property type="component" value="Plasmid unnamed"/>
</dbReference>